<protein>
    <submittedName>
        <fullName evidence="1">Uncharacterized protein</fullName>
    </submittedName>
</protein>
<proteinExistence type="predicted"/>
<gene>
    <name evidence="1" type="ORF">EXIGLDRAFT_734674</name>
</gene>
<reference evidence="1 2" key="1">
    <citation type="journal article" date="2016" name="Mol. Biol. Evol.">
        <title>Comparative Genomics of Early-Diverging Mushroom-Forming Fungi Provides Insights into the Origins of Lignocellulose Decay Capabilities.</title>
        <authorList>
            <person name="Nagy L.G."/>
            <person name="Riley R."/>
            <person name="Tritt A."/>
            <person name="Adam C."/>
            <person name="Daum C."/>
            <person name="Floudas D."/>
            <person name="Sun H."/>
            <person name="Yadav J.S."/>
            <person name="Pangilinan J."/>
            <person name="Larsson K.H."/>
            <person name="Matsuura K."/>
            <person name="Barry K."/>
            <person name="Labutti K."/>
            <person name="Kuo R."/>
            <person name="Ohm R.A."/>
            <person name="Bhattacharya S.S."/>
            <person name="Shirouzu T."/>
            <person name="Yoshinaga Y."/>
            <person name="Martin F.M."/>
            <person name="Grigoriev I.V."/>
            <person name="Hibbett D.S."/>
        </authorList>
    </citation>
    <scope>NUCLEOTIDE SEQUENCE [LARGE SCALE GENOMIC DNA]</scope>
    <source>
        <strain evidence="1 2">HHB12029</strain>
    </source>
</reference>
<evidence type="ECO:0000313" key="2">
    <source>
        <dbReference type="Proteomes" id="UP000077266"/>
    </source>
</evidence>
<keyword evidence="2" id="KW-1185">Reference proteome</keyword>
<accession>A0A165K5J7</accession>
<organism evidence="1 2">
    <name type="scientific">Exidia glandulosa HHB12029</name>
    <dbReference type="NCBI Taxonomy" id="1314781"/>
    <lineage>
        <taxon>Eukaryota</taxon>
        <taxon>Fungi</taxon>
        <taxon>Dikarya</taxon>
        <taxon>Basidiomycota</taxon>
        <taxon>Agaricomycotina</taxon>
        <taxon>Agaricomycetes</taxon>
        <taxon>Auriculariales</taxon>
        <taxon>Exidiaceae</taxon>
        <taxon>Exidia</taxon>
    </lineage>
</organism>
<sequence length="63" mass="7031">MVDLLALPLGLFLAAVALVLAARRRRYRSGRLAQVLWQQKSRYLLLGLAMGGGVECSCMRIRK</sequence>
<dbReference type="InParanoid" id="A0A165K5J7"/>
<evidence type="ECO:0000313" key="1">
    <source>
        <dbReference type="EMBL" id="KZV95830.1"/>
    </source>
</evidence>
<name>A0A165K5J7_EXIGL</name>
<dbReference type="EMBL" id="KV425951">
    <property type="protein sequence ID" value="KZV95830.1"/>
    <property type="molecule type" value="Genomic_DNA"/>
</dbReference>
<dbReference type="Proteomes" id="UP000077266">
    <property type="component" value="Unassembled WGS sequence"/>
</dbReference>
<dbReference type="AlphaFoldDB" id="A0A165K5J7"/>